<gene>
    <name evidence="4" type="ORF">TDIB3V08_LOCUS8642</name>
</gene>
<dbReference type="GO" id="GO:0005667">
    <property type="term" value="C:transcription regulator complex"/>
    <property type="evidence" value="ECO:0007669"/>
    <property type="project" value="TreeGrafter"/>
</dbReference>
<reference evidence="4" key="1">
    <citation type="submission" date="2020-11" db="EMBL/GenBank/DDBJ databases">
        <authorList>
            <person name="Tran Van P."/>
        </authorList>
    </citation>
    <scope>NUCLEOTIDE SEQUENCE</scope>
</reference>
<feature type="domain" description="BESS" evidence="3">
    <location>
        <begin position="268"/>
        <end position="307"/>
    </location>
</feature>
<dbReference type="EMBL" id="OA569402">
    <property type="protein sequence ID" value="CAD7202460.1"/>
    <property type="molecule type" value="Genomic_DNA"/>
</dbReference>
<comment type="subcellular location">
    <subcellularLocation>
        <location evidence="1">Nucleus</location>
    </subcellularLocation>
</comment>
<evidence type="ECO:0000259" key="3">
    <source>
        <dbReference type="PROSITE" id="PS51031"/>
    </source>
</evidence>
<dbReference type="InterPro" id="IPR039353">
    <property type="entry name" value="TF_Adf1"/>
</dbReference>
<dbReference type="PROSITE" id="PS51029">
    <property type="entry name" value="MADF"/>
    <property type="match status" value="1"/>
</dbReference>
<dbReference type="GO" id="GO:0005634">
    <property type="term" value="C:nucleus"/>
    <property type="evidence" value="ECO:0007669"/>
    <property type="project" value="UniProtKB-SubCell"/>
</dbReference>
<evidence type="ECO:0008006" key="5">
    <source>
        <dbReference type="Google" id="ProtNLM"/>
    </source>
</evidence>
<feature type="domain" description="MADF" evidence="2">
    <location>
        <begin position="5"/>
        <end position="92"/>
    </location>
</feature>
<protein>
    <recommendedName>
        <fullName evidence="5">MADF domain-containing protein</fullName>
    </recommendedName>
</protein>
<dbReference type="GO" id="GO:0003677">
    <property type="term" value="F:DNA binding"/>
    <property type="evidence" value="ECO:0007669"/>
    <property type="project" value="InterPro"/>
</dbReference>
<name>A0A7R8ZC99_TIMDO</name>
<dbReference type="InterPro" id="IPR004210">
    <property type="entry name" value="BESS_motif"/>
</dbReference>
<evidence type="ECO:0000259" key="2">
    <source>
        <dbReference type="PROSITE" id="PS51029"/>
    </source>
</evidence>
<dbReference type="PROSITE" id="PS51031">
    <property type="entry name" value="BESS"/>
    <property type="match status" value="1"/>
</dbReference>
<dbReference type="PANTHER" id="PTHR12243:SF69">
    <property type="entry name" value="SI:CH73-59F11.3"/>
    <property type="match status" value="1"/>
</dbReference>
<proteinExistence type="predicted"/>
<dbReference type="InterPro" id="IPR006578">
    <property type="entry name" value="MADF-dom"/>
</dbReference>
<accession>A0A7R8ZC99</accession>
<keyword evidence="1" id="KW-0539">Nucleus</keyword>
<dbReference type="AlphaFoldDB" id="A0A7R8ZC99"/>
<evidence type="ECO:0000313" key="4">
    <source>
        <dbReference type="EMBL" id="CAD7202460.1"/>
    </source>
</evidence>
<dbReference type="SMART" id="SM00595">
    <property type="entry name" value="MADF"/>
    <property type="match status" value="1"/>
</dbReference>
<sequence length="315" mass="36752">MDTSKFIKEVRKRPPLWDQKDINYHSRVVASRLWAELGRMFGLQVNRAKIKWKSLRDMYRVELKKSLKYNPAGVRSNWAHFESMHFIKEQLHPRNRTDTDNYSSPMASLVLTDRSQPTALKSYQSKLHIPTPNQMICKNMCLAAVRTCTLYPVPTLLKFSPLYVPVYDRTCLIPGEVEVWYADSCDVPPQFDAASTPEEEEDLKNPAELLAMGYPQHGGNFTHLQYAEEEGEDHFPGQREVKRDLDETLVSIEREKLELMRQERKERQDDDFLFLMSLLPTIRGLPLDKRMRLRGRIQDLVSSEVQQATSKKEYS</sequence>
<organism evidence="4">
    <name type="scientific">Timema douglasi</name>
    <name type="common">Walking stick</name>
    <dbReference type="NCBI Taxonomy" id="61478"/>
    <lineage>
        <taxon>Eukaryota</taxon>
        <taxon>Metazoa</taxon>
        <taxon>Ecdysozoa</taxon>
        <taxon>Arthropoda</taxon>
        <taxon>Hexapoda</taxon>
        <taxon>Insecta</taxon>
        <taxon>Pterygota</taxon>
        <taxon>Neoptera</taxon>
        <taxon>Polyneoptera</taxon>
        <taxon>Phasmatodea</taxon>
        <taxon>Timematodea</taxon>
        <taxon>Timematoidea</taxon>
        <taxon>Timematidae</taxon>
        <taxon>Timema</taxon>
    </lineage>
</organism>
<dbReference type="PANTHER" id="PTHR12243">
    <property type="entry name" value="MADF DOMAIN TRANSCRIPTION FACTOR"/>
    <property type="match status" value="1"/>
</dbReference>
<evidence type="ECO:0000256" key="1">
    <source>
        <dbReference type="PROSITE-ProRule" id="PRU00371"/>
    </source>
</evidence>
<dbReference type="GO" id="GO:0006357">
    <property type="term" value="P:regulation of transcription by RNA polymerase II"/>
    <property type="evidence" value="ECO:0007669"/>
    <property type="project" value="TreeGrafter"/>
</dbReference>
<dbReference type="Pfam" id="PF10545">
    <property type="entry name" value="MADF_DNA_bdg"/>
    <property type="match status" value="1"/>
</dbReference>
<dbReference type="Pfam" id="PF02944">
    <property type="entry name" value="BESS"/>
    <property type="match status" value="1"/>
</dbReference>